<comment type="caution">
    <text evidence="5">The sequence shown here is derived from an EMBL/GenBank/DDBJ whole genome shotgun (WGS) entry which is preliminary data.</text>
</comment>
<feature type="repeat" description="ANK" evidence="2">
    <location>
        <begin position="813"/>
        <end position="840"/>
    </location>
</feature>
<dbReference type="SUPFAM" id="SSF52540">
    <property type="entry name" value="P-loop containing nucleoside triphosphate hydrolases"/>
    <property type="match status" value="1"/>
</dbReference>
<keyword evidence="1" id="KW-0677">Repeat</keyword>
<sequence length="1189" mass="132741">MRLLNVEKLEFSPYFVGNDKPFPYVIASHRWLSDEATFRDVRDQQNTDSQGYQKIKAFAEYIQGTMPHIKWMWIDTCCIDKDSAAELSDAINSMFRWYRNAELCIAYLADVESGYPGNFEKSVWFGRGWTLQELLAPRTVLFVTKEWQVIGQKGIPITDERRCSVDMDLGKTITRITGIPEEVLHDYEASHSLTAVDKLDWMEHRETTRPEDMSYALYGILGVTIGANYGEGHGGARQRLMVAIHQQDQITVHKAEEYRKMTDWLSSPDPWSNHESARQQHEPQTGTWLLRDTRYLGWKSGSIRTLWAHGKAGCGKTVLCSTAIEDTRTYCQNAAKNSGHAIFYFSFSDTHKQTHQSLVTSLAVQLCWKEPGQSMLRQAYEKPERSRPSLDELQRILVSSVASYDEVFLHIDALDECPENDGVRESVLTGIEELLDQTPNVRMLVTSRDAPDIRCSMEKLGANPLSIAARTVDADIKKYVSTQLSHGHTLSRLAPATKTLIEDTLPQKFRWVYCQLQQLQTSRSTRPSSIKAALLTLPDTLDETYTRMLNSISETDRPYAVKLLRWIAYAKSPPSLRQLAEANVIDFDTTDSQAVDGVVDIDDRGDYEDSLKILAGLVLPEGIYSRDVHERPEESVTSDNGKLEIRVTEHQRRASPDTEIRLAHFSVQEYLESSRIQSSEANFFHLEPAEGHWFLTQSCIVYLVYYSDCSRKTLASEDLETFPLLDYAARSWYHHASLQRRSSSTRELFLLTSERKKRDWLLVNRYKDFELYSERIGGPLYHASRLGLDLAVQELLRRGSDVNARSECFGNGLCEASENGHEKVVRILLGAGADVNAKRPRGDDTALIAASAMNREKVVRVLIDAGADLDVQGEDVFSECYGTALKVASQFGHEHVVQMLLDAGADVNAGADRGNGLNAIVAAASSAAERGNDVKHVVQMLLDAGADVHAMGPEGNALQAASRNNDEKLVQMLLDAGADVHAMGPEGNALQAASRNNDEKLGNALQAASRRAHDESELVRTLLDAGADVNDVGPWGDKEYMEDLKRVLGEDAKEPVFEGSALQMASFSGCKKAVQMLIDAGADVNALGPFGRGSALQAALRQGHRYRVAIARRPDSGNEILNEQRYEDWSEIADAYDEVAQVLSYAGATSFQSEAAAQAVVDLDEEDRVTTYAGFCSSHLTPLYVWRKS</sequence>
<organism evidence="5 6">
    <name type="scientific">Salinomyces thailandicus</name>
    <dbReference type="NCBI Taxonomy" id="706561"/>
    <lineage>
        <taxon>Eukaryota</taxon>
        <taxon>Fungi</taxon>
        <taxon>Dikarya</taxon>
        <taxon>Ascomycota</taxon>
        <taxon>Pezizomycotina</taxon>
        <taxon>Dothideomycetes</taxon>
        <taxon>Dothideomycetidae</taxon>
        <taxon>Mycosphaerellales</taxon>
        <taxon>Teratosphaeriaceae</taxon>
        <taxon>Salinomyces</taxon>
    </lineage>
</organism>
<feature type="repeat" description="ANK" evidence="2">
    <location>
        <begin position="1057"/>
        <end position="1089"/>
    </location>
</feature>
<dbReference type="Pfam" id="PF24883">
    <property type="entry name" value="NPHP3_N"/>
    <property type="match status" value="1"/>
</dbReference>
<keyword evidence="2" id="KW-0040">ANK repeat</keyword>
<dbReference type="InterPro" id="IPR056884">
    <property type="entry name" value="NPHP3-like_N"/>
</dbReference>
<dbReference type="Gene3D" id="1.25.40.20">
    <property type="entry name" value="Ankyrin repeat-containing domain"/>
    <property type="match status" value="1"/>
</dbReference>
<dbReference type="EMBL" id="NAJL01000032">
    <property type="protein sequence ID" value="TKA25906.1"/>
    <property type="molecule type" value="Genomic_DNA"/>
</dbReference>
<accession>A0A4U0TV86</accession>
<dbReference type="Pfam" id="PF12796">
    <property type="entry name" value="Ank_2"/>
    <property type="match status" value="2"/>
</dbReference>
<name>A0A4U0TV86_9PEZI</name>
<dbReference type="PANTHER" id="PTHR10039:SF16">
    <property type="entry name" value="GPI INOSITOL-DEACYLASE"/>
    <property type="match status" value="1"/>
</dbReference>
<feature type="repeat" description="ANK" evidence="2">
    <location>
        <begin position="883"/>
        <end position="912"/>
    </location>
</feature>
<evidence type="ECO:0000259" key="4">
    <source>
        <dbReference type="Pfam" id="PF24883"/>
    </source>
</evidence>
<dbReference type="InterPro" id="IPR002110">
    <property type="entry name" value="Ankyrin_rpt"/>
</dbReference>
<feature type="domain" description="Heterokaryon incompatibility" evidence="3">
    <location>
        <begin position="24"/>
        <end position="111"/>
    </location>
</feature>
<dbReference type="PROSITE" id="PS50297">
    <property type="entry name" value="ANK_REP_REGION"/>
    <property type="match status" value="2"/>
</dbReference>
<dbReference type="SMART" id="SM00248">
    <property type="entry name" value="ANK"/>
    <property type="match status" value="8"/>
</dbReference>
<evidence type="ECO:0000256" key="2">
    <source>
        <dbReference type="PROSITE-ProRule" id="PRU00023"/>
    </source>
</evidence>
<dbReference type="SUPFAM" id="SSF48403">
    <property type="entry name" value="Ankyrin repeat"/>
    <property type="match status" value="1"/>
</dbReference>
<evidence type="ECO:0000256" key="1">
    <source>
        <dbReference type="ARBA" id="ARBA00022737"/>
    </source>
</evidence>
<feature type="domain" description="Nephrocystin 3-like N-terminal" evidence="4">
    <location>
        <begin position="284"/>
        <end position="448"/>
    </location>
</feature>
<dbReference type="OrthoDB" id="1577640at2759"/>
<dbReference type="InterPro" id="IPR010730">
    <property type="entry name" value="HET"/>
</dbReference>
<feature type="repeat" description="ANK" evidence="2">
    <location>
        <begin position="842"/>
        <end position="874"/>
    </location>
</feature>
<protein>
    <submittedName>
        <fullName evidence="5">Uncharacterized protein</fullName>
    </submittedName>
</protein>
<dbReference type="PANTHER" id="PTHR10039">
    <property type="entry name" value="AMELOGENIN"/>
    <property type="match status" value="1"/>
</dbReference>
<dbReference type="PROSITE" id="PS50088">
    <property type="entry name" value="ANK_REPEAT"/>
    <property type="match status" value="5"/>
</dbReference>
<dbReference type="Proteomes" id="UP000308549">
    <property type="component" value="Unassembled WGS sequence"/>
</dbReference>
<dbReference type="Pfam" id="PF06985">
    <property type="entry name" value="HET"/>
    <property type="match status" value="1"/>
</dbReference>
<gene>
    <name evidence="5" type="ORF">B0A50_05661</name>
</gene>
<reference evidence="5 6" key="1">
    <citation type="submission" date="2017-03" db="EMBL/GenBank/DDBJ databases">
        <title>Genomes of endolithic fungi from Antarctica.</title>
        <authorList>
            <person name="Coleine C."/>
            <person name="Masonjones S."/>
            <person name="Stajich J.E."/>
        </authorList>
    </citation>
    <scope>NUCLEOTIDE SEQUENCE [LARGE SCALE GENOMIC DNA]</scope>
    <source>
        <strain evidence="5 6">CCFEE 6315</strain>
    </source>
</reference>
<dbReference type="AlphaFoldDB" id="A0A4U0TV86"/>
<dbReference type="InterPro" id="IPR036770">
    <property type="entry name" value="Ankyrin_rpt-contain_sf"/>
</dbReference>
<proteinExistence type="predicted"/>
<keyword evidence="6" id="KW-1185">Reference proteome</keyword>
<dbReference type="InterPro" id="IPR027417">
    <property type="entry name" value="P-loop_NTPase"/>
</dbReference>
<evidence type="ECO:0000259" key="3">
    <source>
        <dbReference type="Pfam" id="PF06985"/>
    </source>
</evidence>
<evidence type="ECO:0000313" key="5">
    <source>
        <dbReference type="EMBL" id="TKA25906.1"/>
    </source>
</evidence>
<evidence type="ECO:0000313" key="6">
    <source>
        <dbReference type="Proteomes" id="UP000308549"/>
    </source>
</evidence>
<dbReference type="Gene3D" id="3.40.50.300">
    <property type="entry name" value="P-loop containing nucleotide triphosphate hydrolases"/>
    <property type="match status" value="1"/>
</dbReference>
<feature type="repeat" description="ANK" evidence="2">
    <location>
        <begin position="953"/>
        <end position="985"/>
    </location>
</feature>